<evidence type="ECO:0000313" key="2">
    <source>
        <dbReference type="Proteomes" id="UP000191988"/>
    </source>
</evidence>
<gene>
    <name evidence="1" type="ORF">AGR3A_Cc120072</name>
</gene>
<dbReference type="STRING" id="1183432.AGR3A_Cc120072"/>
<dbReference type="EMBL" id="FBWK01000004">
    <property type="protein sequence ID" value="CUX09387.1"/>
    <property type="molecule type" value="Genomic_DNA"/>
</dbReference>
<evidence type="ECO:0000313" key="1">
    <source>
        <dbReference type="EMBL" id="CUX09387.1"/>
    </source>
</evidence>
<organism evidence="1 2">
    <name type="scientific">Agrobacterium tomkonis CFBP 6623</name>
    <dbReference type="NCBI Taxonomy" id="1183432"/>
    <lineage>
        <taxon>Bacteria</taxon>
        <taxon>Pseudomonadati</taxon>
        <taxon>Pseudomonadota</taxon>
        <taxon>Alphaproteobacteria</taxon>
        <taxon>Hyphomicrobiales</taxon>
        <taxon>Rhizobiaceae</taxon>
        <taxon>Rhizobium/Agrobacterium group</taxon>
        <taxon>Agrobacterium</taxon>
        <taxon>Agrobacterium tumefaciens complex</taxon>
    </lineage>
</organism>
<name>A0A1S7NN27_9HYPH</name>
<dbReference type="Proteomes" id="UP000191988">
    <property type="component" value="Unassembled WGS sequence"/>
</dbReference>
<reference evidence="2" key="1">
    <citation type="submission" date="2016-01" db="EMBL/GenBank/DDBJ databases">
        <authorList>
            <person name="Regsiter A."/>
            <person name="william w."/>
        </authorList>
    </citation>
    <scope>NUCLEOTIDE SEQUENCE [LARGE SCALE GENOMIC DNA]</scope>
    <source>
        <strain evidence="2">CFBP 6623</strain>
    </source>
</reference>
<sequence length="317" mass="34153">MTMAIYAPTTIDVSRLPLPDAISPLDFETLYSEFKVRFVAFWNTLRAVDPSLPEYDVQDLETDPAGVVGEAWSYLRLLDRQNVNDTFRSLLAAYAKGSNLDAIAANRNIVRLTVVPATANAAAIMEGDDALLRRYLLSYDLPSAGSAGRYLYDAWTAWPQSADKALGLWDARVNGRAVHGRRGDTDVVVIGPMGRLPTALELDTVRASVTNPNRAPEAVAISVMAAGRTEYAVSLVLEIPAVGPSADIVRQEAEKRVTAAATARILIGGEIPEALFSGAAFGDGVIRVRDLAPVVIQPDAYKVPVMTSLNITVEVRA</sequence>
<accession>A0A1S7NN27</accession>
<dbReference type="AlphaFoldDB" id="A0A1S7NN27"/>
<keyword evidence="2" id="KW-1185">Reference proteome</keyword>
<protein>
    <submittedName>
        <fullName evidence="1">Phage-related baseplate assembly protein</fullName>
    </submittedName>
</protein>
<proteinExistence type="predicted"/>